<reference evidence="3" key="1">
    <citation type="submission" date="2023-06" db="EMBL/GenBank/DDBJ databases">
        <title>Genome-scale phylogeny and comparative genomics of the fungal order Sordariales.</title>
        <authorList>
            <consortium name="Lawrence Berkeley National Laboratory"/>
            <person name="Hensen N."/>
            <person name="Bonometti L."/>
            <person name="Westerberg I."/>
            <person name="Brannstrom I.O."/>
            <person name="Guillou S."/>
            <person name="Cros-Aarteil S."/>
            <person name="Calhoun S."/>
            <person name="Haridas S."/>
            <person name="Kuo A."/>
            <person name="Mondo S."/>
            <person name="Pangilinan J."/>
            <person name="Riley R."/>
            <person name="LaButti K."/>
            <person name="Andreopoulos B."/>
            <person name="Lipzen A."/>
            <person name="Chen C."/>
            <person name="Yanf M."/>
            <person name="Daum C."/>
            <person name="Ng V."/>
            <person name="Clum A."/>
            <person name="Steindorff A."/>
            <person name="Ohm R."/>
            <person name="Martin F."/>
            <person name="Silar P."/>
            <person name="Natvig D."/>
            <person name="Lalanne C."/>
            <person name="Gautier V."/>
            <person name="Ament-velasquez S.L."/>
            <person name="Kruys A."/>
            <person name="Hutchinson M.I."/>
            <person name="Powell A.J."/>
            <person name="Barry K."/>
            <person name="Miller A.N."/>
            <person name="Grigoriev I.V."/>
            <person name="Debuchy R."/>
            <person name="Gladieux P."/>
            <person name="Thoren M.H."/>
            <person name="Johannesson H."/>
        </authorList>
    </citation>
    <scope>NUCLEOTIDE SEQUENCE</scope>
    <source>
        <strain evidence="3">SMH3391-2</strain>
    </source>
</reference>
<dbReference type="PANTHER" id="PTHR34315:SF1">
    <property type="entry name" value="INTRADIOL RING-CLEAVAGE DIOXYGENASES DOMAIN-CONTAINING PROTEIN-RELATED"/>
    <property type="match status" value="1"/>
</dbReference>
<dbReference type="Proteomes" id="UP001174934">
    <property type="component" value="Unassembled WGS sequence"/>
</dbReference>
<sequence length="332" mass="35639">MHFTKLLAGALASTMVSAHPGHDIAAEIAERELMLSQMSHRSLDHCAEEIKRSGMEARAVARRNELHEKLMKERGIVGRATPINTSHKSTEGYTLSTPLSTIFATNATCILSPEVTEGPYYVAGELIRSDLTETQAGVKLHLDIQVLDVKTCKAVPNVYVEIWHTNATGIYSGVVANGNGNFADKTNTKKSYLRGAQKTDTDGVVQFGTIFPGHYTGRTAHTHVLVHTNAVALANGTIKDTTASHVGQFFYDQDLITLVESTTPYSTNTQKLTVNTGDSILAQASKTGDPFINYVTLGGTSVTGGLLGWVAFGIDTTLAKKVNAAQTFAGNK</sequence>
<evidence type="ECO:0000313" key="3">
    <source>
        <dbReference type="EMBL" id="KAK0617799.1"/>
    </source>
</evidence>
<evidence type="ECO:0000313" key="4">
    <source>
        <dbReference type="Proteomes" id="UP001174934"/>
    </source>
</evidence>
<protein>
    <submittedName>
        <fullName evidence="3">Intradiol ring-cleavage dioxygenase</fullName>
    </submittedName>
</protein>
<dbReference type="PANTHER" id="PTHR34315">
    <property type="match status" value="1"/>
</dbReference>
<keyword evidence="4" id="KW-1185">Reference proteome</keyword>
<dbReference type="GO" id="GO:0008199">
    <property type="term" value="F:ferric iron binding"/>
    <property type="evidence" value="ECO:0007669"/>
    <property type="project" value="InterPro"/>
</dbReference>
<keyword evidence="3" id="KW-0560">Oxidoreductase</keyword>
<dbReference type="Gene3D" id="2.60.130.10">
    <property type="entry name" value="Aromatic compound dioxygenase"/>
    <property type="match status" value="1"/>
</dbReference>
<keyword evidence="3" id="KW-0223">Dioxygenase</keyword>
<name>A0AA39WLV2_9PEZI</name>
<evidence type="ECO:0000259" key="2">
    <source>
        <dbReference type="Pfam" id="PF00775"/>
    </source>
</evidence>
<dbReference type="Pfam" id="PF00775">
    <property type="entry name" value="Dioxygenase_C"/>
    <property type="match status" value="1"/>
</dbReference>
<proteinExistence type="predicted"/>
<accession>A0AA39WLV2</accession>
<keyword evidence="1" id="KW-0732">Signal</keyword>
<dbReference type="InterPro" id="IPR000627">
    <property type="entry name" value="Intradiol_dOase_C"/>
</dbReference>
<comment type="caution">
    <text evidence="3">The sequence shown here is derived from an EMBL/GenBank/DDBJ whole genome shotgun (WGS) entry which is preliminary data.</text>
</comment>
<evidence type="ECO:0000256" key="1">
    <source>
        <dbReference type="SAM" id="SignalP"/>
    </source>
</evidence>
<feature type="chain" id="PRO_5041239453" evidence="1">
    <location>
        <begin position="19"/>
        <end position="332"/>
    </location>
</feature>
<feature type="domain" description="Intradiol ring-cleavage dioxygenases" evidence="2">
    <location>
        <begin position="117"/>
        <end position="223"/>
    </location>
</feature>
<organism evidence="3 4">
    <name type="scientific">Bombardia bombarda</name>
    <dbReference type="NCBI Taxonomy" id="252184"/>
    <lineage>
        <taxon>Eukaryota</taxon>
        <taxon>Fungi</taxon>
        <taxon>Dikarya</taxon>
        <taxon>Ascomycota</taxon>
        <taxon>Pezizomycotina</taxon>
        <taxon>Sordariomycetes</taxon>
        <taxon>Sordariomycetidae</taxon>
        <taxon>Sordariales</taxon>
        <taxon>Lasiosphaeriaceae</taxon>
        <taxon>Bombardia</taxon>
    </lineage>
</organism>
<dbReference type="AlphaFoldDB" id="A0AA39WLV2"/>
<gene>
    <name evidence="3" type="ORF">B0T17DRAFT_642663</name>
</gene>
<dbReference type="CDD" id="cd03457">
    <property type="entry name" value="intradiol_dioxygenase_like"/>
    <property type="match status" value="1"/>
</dbReference>
<feature type="signal peptide" evidence="1">
    <location>
        <begin position="1"/>
        <end position="18"/>
    </location>
</feature>
<dbReference type="InterPro" id="IPR015889">
    <property type="entry name" value="Intradiol_dOase_core"/>
</dbReference>
<dbReference type="EMBL" id="JAULSR010000005">
    <property type="protein sequence ID" value="KAK0617799.1"/>
    <property type="molecule type" value="Genomic_DNA"/>
</dbReference>
<dbReference type="GO" id="GO:0016702">
    <property type="term" value="F:oxidoreductase activity, acting on single donors with incorporation of molecular oxygen, incorporation of two atoms of oxygen"/>
    <property type="evidence" value="ECO:0007669"/>
    <property type="project" value="InterPro"/>
</dbReference>
<dbReference type="SUPFAM" id="SSF49482">
    <property type="entry name" value="Aromatic compound dioxygenase"/>
    <property type="match status" value="1"/>
</dbReference>